<keyword evidence="1" id="KW-0812">Transmembrane</keyword>
<dbReference type="EMBL" id="JAAIII010000008">
    <property type="protein sequence ID" value="NMM95097.1"/>
    <property type="molecule type" value="Genomic_DNA"/>
</dbReference>
<proteinExistence type="predicted"/>
<dbReference type="Pfam" id="PF09913">
    <property type="entry name" value="DUF2142"/>
    <property type="match status" value="1"/>
</dbReference>
<feature type="transmembrane region" description="Helical" evidence="1">
    <location>
        <begin position="378"/>
        <end position="398"/>
    </location>
</feature>
<evidence type="ECO:0000313" key="3">
    <source>
        <dbReference type="Proteomes" id="UP000532194"/>
    </source>
</evidence>
<evidence type="ECO:0000313" key="2">
    <source>
        <dbReference type="EMBL" id="NMM95097.1"/>
    </source>
</evidence>
<feature type="transmembrane region" description="Helical" evidence="1">
    <location>
        <begin position="237"/>
        <end position="261"/>
    </location>
</feature>
<keyword evidence="1" id="KW-0472">Membrane</keyword>
<reference evidence="2 3" key="1">
    <citation type="submission" date="2020-02" db="EMBL/GenBank/DDBJ databases">
        <title>Characterization of phylogenetic diversity of novel bifidobacterial species isolated in Czech ZOOs.</title>
        <authorList>
            <person name="Lugli G.A."/>
            <person name="Vera N.B."/>
            <person name="Ventura M."/>
        </authorList>
    </citation>
    <scope>NUCLEOTIDE SEQUENCE [LARGE SCALE GENOMIC DNA]</scope>
    <source>
        <strain evidence="2 3">DSM 109957</strain>
    </source>
</reference>
<feature type="transmembrane region" description="Helical" evidence="1">
    <location>
        <begin position="418"/>
        <end position="436"/>
    </location>
</feature>
<feature type="transmembrane region" description="Helical" evidence="1">
    <location>
        <begin position="186"/>
        <end position="204"/>
    </location>
</feature>
<gene>
    <name evidence="2" type="ORF">G1C95_2285</name>
</gene>
<feature type="transmembrane region" description="Helical" evidence="1">
    <location>
        <begin position="12"/>
        <end position="31"/>
    </location>
</feature>
<comment type="caution">
    <text evidence="2">The sequence shown here is derived from an EMBL/GenBank/DDBJ whole genome shotgun (WGS) entry which is preliminary data.</text>
</comment>
<organism evidence="2 3">
    <name type="scientific">Bifidobacterium oedipodis</name>
    <dbReference type="NCBI Taxonomy" id="2675322"/>
    <lineage>
        <taxon>Bacteria</taxon>
        <taxon>Bacillati</taxon>
        <taxon>Actinomycetota</taxon>
        <taxon>Actinomycetes</taxon>
        <taxon>Bifidobacteriales</taxon>
        <taxon>Bifidobacteriaceae</taxon>
        <taxon>Bifidobacterium</taxon>
    </lineage>
</organism>
<dbReference type="Proteomes" id="UP000532194">
    <property type="component" value="Unassembled WGS sequence"/>
</dbReference>
<name>A0A7Y0ERI1_9BIFI</name>
<keyword evidence="3" id="KW-1185">Reference proteome</keyword>
<protein>
    <recommendedName>
        <fullName evidence="4">DUF2142 domain-containing protein</fullName>
    </recommendedName>
</protein>
<feature type="transmembrane region" description="Helical" evidence="1">
    <location>
        <begin position="209"/>
        <end position="225"/>
    </location>
</feature>
<feature type="transmembrane region" description="Helical" evidence="1">
    <location>
        <begin position="163"/>
        <end position="180"/>
    </location>
</feature>
<evidence type="ECO:0000256" key="1">
    <source>
        <dbReference type="SAM" id="Phobius"/>
    </source>
</evidence>
<dbReference type="RefSeq" id="WP_169173097.1">
    <property type="nucleotide sequence ID" value="NZ_JAAIII010000008.1"/>
</dbReference>
<accession>A0A7Y0ERI1</accession>
<keyword evidence="1" id="KW-1133">Transmembrane helix</keyword>
<feature type="transmembrane region" description="Helical" evidence="1">
    <location>
        <begin position="338"/>
        <end position="358"/>
    </location>
</feature>
<dbReference type="AlphaFoldDB" id="A0A7Y0ERI1"/>
<dbReference type="InterPro" id="IPR018674">
    <property type="entry name" value="DUF2142_membrane"/>
</dbReference>
<evidence type="ECO:0008006" key="4">
    <source>
        <dbReference type="Google" id="ProtNLM"/>
    </source>
</evidence>
<feature type="transmembrane region" description="Helical" evidence="1">
    <location>
        <begin position="273"/>
        <end position="289"/>
    </location>
</feature>
<sequence>MRETNSKGNALNITAVVSFAIVALVQCVFFIGHAGAFSMPDPSLHLPSTYALATGQSGNDTEYVTDEYGNRIRRQYLRAESGYLSVDMDNSLTVNVIRPALSGDSAQIISKQRASADAAGKPIEGFYRSTQYAPTNYVPQAIGLAVGRALGVAPYQAWQMARVTNFLVFVLLMGFAIWVTPWGKSVLVVIGVLPTTVFVACSLMPDGQFIAFSACFIALTVASAHERRPMGLKTYVALLLLGVLLLYGKPLYCVVALLALVLPHHVLSMRRKAIALGIVVIAAIAYLWWSSRYSGGLYAVNMAANREYIMERPWKPVVMALWNMLCSKRELDVLGANYMYLAVAFLSLVLLAFIKQLWQMRGTTSRGCIRMSSLISRWRYAICALIGFLMCLWAIYFFEALTWNDVSSMSTWDMLEGFQGRYILPILPLAVALHCVKDCGRAGNADNKSAEA</sequence>